<protein>
    <recommendedName>
        <fullName evidence="2">DUF4136 domain-containing protein</fullName>
    </recommendedName>
</protein>
<dbReference type="Pfam" id="PF13590">
    <property type="entry name" value="DUF4136"/>
    <property type="match status" value="1"/>
</dbReference>
<organism evidence="3 4">
    <name type="scientific">Pseudoxanthomonas indica</name>
    <dbReference type="NCBI Taxonomy" id="428993"/>
    <lineage>
        <taxon>Bacteria</taxon>
        <taxon>Pseudomonadati</taxon>
        <taxon>Pseudomonadota</taxon>
        <taxon>Gammaproteobacteria</taxon>
        <taxon>Lysobacterales</taxon>
        <taxon>Lysobacteraceae</taxon>
        <taxon>Pseudoxanthomonas</taxon>
    </lineage>
</organism>
<dbReference type="OrthoDB" id="6023819at2"/>
<dbReference type="InterPro" id="IPR025411">
    <property type="entry name" value="DUF4136"/>
</dbReference>
<evidence type="ECO:0000256" key="1">
    <source>
        <dbReference type="SAM" id="SignalP"/>
    </source>
</evidence>
<accession>A0A1T5JXP0</accession>
<feature type="signal peptide" evidence="1">
    <location>
        <begin position="1"/>
        <end position="24"/>
    </location>
</feature>
<keyword evidence="1" id="KW-0732">Signal</keyword>
<dbReference type="EMBL" id="FUZV01000001">
    <property type="protein sequence ID" value="SKC56187.1"/>
    <property type="molecule type" value="Genomic_DNA"/>
</dbReference>
<name>A0A1T5JXP0_9GAMM</name>
<dbReference type="AlphaFoldDB" id="A0A1T5JXP0"/>
<gene>
    <name evidence="3" type="ORF">SAMN06296058_1176</name>
</gene>
<dbReference type="STRING" id="428993.SAMN06296058_1176"/>
<dbReference type="Gene3D" id="3.30.160.670">
    <property type="match status" value="1"/>
</dbReference>
<feature type="domain" description="DUF4136" evidence="2">
    <location>
        <begin position="38"/>
        <end position="211"/>
    </location>
</feature>
<sequence length="215" mass="22540">MRALTVLLRSSWLCSAGMALLAVAAVAMPAAAQQGSVDVSKTATALPGPRYAWVASPTTLPAENDQRVQDPAFRKRLQAALDKALQAKGYRLASGASQADFIVAYRVGVQDVEDVQVKDVPAPKGDGSTPQAAIECRAGGCSQLVAQTSGGQAALKTTVKHSTEGGLLVEVIEPKTIRVLWRALARGAVKRGEGKQSRLDVIAVQTLDSLPAMPR</sequence>
<reference evidence="3 4" key="1">
    <citation type="submission" date="2017-02" db="EMBL/GenBank/DDBJ databases">
        <authorList>
            <person name="Peterson S.W."/>
        </authorList>
    </citation>
    <scope>NUCLEOTIDE SEQUENCE [LARGE SCALE GENOMIC DNA]</scope>
    <source>
        <strain evidence="3 4">P15</strain>
    </source>
</reference>
<feature type="chain" id="PRO_5013341318" description="DUF4136 domain-containing protein" evidence="1">
    <location>
        <begin position="25"/>
        <end position="215"/>
    </location>
</feature>
<proteinExistence type="predicted"/>
<evidence type="ECO:0000313" key="3">
    <source>
        <dbReference type="EMBL" id="SKC56187.1"/>
    </source>
</evidence>
<evidence type="ECO:0000259" key="2">
    <source>
        <dbReference type="Pfam" id="PF13590"/>
    </source>
</evidence>
<dbReference type="RefSeq" id="WP_079723504.1">
    <property type="nucleotide sequence ID" value="NZ_BMCL01000002.1"/>
</dbReference>
<evidence type="ECO:0000313" key="4">
    <source>
        <dbReference type="Proteomes" id="UP000190341"/>
    </source>
</evidence>
<dbReference type="Proteomes" id="UP000190341">
    <property type="component" value="Unassembled WGS sequence"/>
</dbReference>
<keyword evidence="4" id="KW-1185">Reference proteome</keyword>